<name>A0AA39HE62_9BILA</name>
<feature type="domain" description="Peptidase S54 rhomboid" evidence="6">
    <location>
        <begin position="115"/>
        <end position="230"/>
    </location>
</feature>
<dbReference type="InterPro" id="IPR029064">
    <property type="entry name" value="Ribosomal_eL30-like_sf"/>
</dbReference>
<dbReference type="Proteomes" id="UP001175271">
    <property type="component" value="Unassembled WGS sequence"/>
</dbReference>
<sequence>MPVKIDIPDEDLYLMDQEDRQERTIHHSDNIACAIQLTDDDEHPQRTESAMFGTSLINTINDTPYTALKEIWKISIGCILQYSPIITAHFVLLLFAIHRDDQFPSDMLVLDAVDTEYYQLFTYALVHNSESHLYANVAVLFVTGWVTEVSYGRLTLVLLMGISAGGGGIFFRFSHMVFEGASLVAGASGIVYGLVTFGIVQSFLRRPFPLDAKKIAFYAYGAILLLVTISRGTRRPTPRTSEAPYLACFLSSSFGIWTRFVANKKSKKTNENINARLSMVVKSSKYTLGYKQVIKSLLNGKSQMLIVVFLAFKSSSEQ</sequence>
<dbReference type="Gene3D" id="1.20.1540.10">
    <property type="entry name" value="Rhomboid-like"/>
    <property type="match status" value="1"/>
</dbReference>
<dbReference type="PANTHER" id="PTHR43066">
    <property type="entry name" value="RHOMBOID-RELATED PROTEIN"/>
    <property type="match status" value="1"/>
</dbReference>
<keyword evidence="8" id="KW-1185">Reference proteome</keyword>
<dbReference type="EMBL" id="JAUCMV010000004">
    <property type="protein sequence ID" value="KAK0402897.1"/>
    <property type="molecule type" value="Genomic_DNA"/>
</dbReference>
<dbReference type="InterPro" id="IPR035952">
    <property type="entry name" value="Rhomboid-like_sf"/>
</dbReference>
<feature type="transmembrane region" description="Helical" evidence="5">
    <location>
        <begin position="215"/>
        <end position="232"/>
    </location>
</feature>
<dbReference type="AlphaFoldDB" id="A0AA39HE62"/>
<dbReference type="SUPFAM" id="SSF55315">
    <property type="entry name" value="L30e-like"/>
    <property type="match status" value="1"/>
</dbReference>
<dbReference type="PANTHER" id="PTHR43066:SF11">
    <property type="entry name" value="PEPTIDASE S54 RHOMBOID DOMAIN-CONTAINING PROTEIN"/>
    <property type="match status" value="1"/>
</dbReference>
<comment type="subcellular location">
    <subcellularLocation>
        <location evidence="1">Membrane</location>
        <topology evidence="1">Multi-pass membrane protein</topology>
    </subcellularLocation>
</comment>
<feature type="transmembrane region" description="Helical" evidence="5">
    <location>
        <begin position="79"/>
        <end position="98"/>
    </location>
</feature>
<evidence type="ECO:0000256" key="2">
    <source>
        <dbReference type="ARBA" id="ARBA00022692"/>
    </source>
</evidence>
<dbReference type="InterPro" id="IPR022764">
    <property type="entry name" value="Peptidase_S54_rhomboid_dom"/>
</dbReference>
<dbReference type="Gene3D" id="3.30.1330.30">
    <property type="match status" value="1"/>
</dbReference>
<keyword evidence="2 5" id="KW-0812">Transmembrane</keyword>
<comment type="caution">
    <text evidence="7">The sequence shown here is derived from an EMBL/GenBank/DDBJ whole genome shotgun (WGS) entry which is preliminary data.</text>
</comment>
<dbReference type="GO" id="GO:0004252">
    <property type="term" value="F:serine-type endopeptidase activity"/>
    <property type="evidence" value="ECO:0007669"/>
    <property type="project" value="InterPro"/>
</dbReference>
<organism evidence="7 8">
    <name type="scientific">Steinernema hermaphroditum</name>
    <dbReference type="NCBI Taxonomy" id="289476"/>
    <lineage>
        <taxon>Eukaryota</taxon>
        <taxon>Metazoa</taxon>
        <taxon>Ecdysozoa</taxon>
        <taxon>Nematoda</taxon>
        <taxon>Chromadorea</taxon>
        <taxon>Rhabditida</taxon>
        <taxon>Tylenchina</taxon>
        <taxon>Panagrolaimomorpha</taxon>
        <taxon>Strongyloidoidea</taxon>
        <taxon>Steinernematidae</taxon>
        <taxon>Steinernema</taxon>
    </lineage>
</organism>
<keyword evidence="3 5" id="KW-1133">Transmembrane helix</keyword>
<keyword evidence="4 5" id="KW-0472">Membrane</keyword>
<evidence type="ECO:0000313" key="7">
    <source>
        <dbReference type="EMBL" id="KAK0402897.1"/>
    </source>
</evidence>
<evidence type="ECO:0000256" key="3">
    <source>
        <dbReference type="ARBA" id="ARBA00022989"/>
    </source>
</evidence>
<evidence type="ECO:0000313" key="8">
    <source>
        <dbReference type="Proteomes" id="UP001175271"/>
    </source>
</evidence>
<evidence type="ECO:0000256" key="5">
    <source>
        <dbReference type="SAM" id="Phobius"/>
    </source>
</evidence>
<feature type="transmembrane region" description="Helical" evidence="5">
    <location>
        <begin position="154"/>
        <end position="174"/>
    </location>
</feature>
<dbReference type="Pfam" id="PF01694">
    <property type="entry name" value="Rhomboid"/>
    <property type="match status" value="1"/>
</dbReference>
<protein>
    <recommendedName>
        <fullName evidence="6">Peptidase S54 rhomboid domain-containing protein</fullName>
    </recommendedName>
</protein>
<dbReference type="SUPFAM" id="SSF144091">
    <property type="entry name" value="Rhomboid-like"/>
    <property type="match status" value="1"/>
</dbReference>
<evidence type="ECO:0000256" key="1">
    <source>
        <dbReference type="ARBA" id="ARBA00004141"/>
    </source>
</evidence>
<evidence type="ECO:0000259" key="6">
    <source>
        <dbReference type="Pfam" id="PF01694"/>
    </source>
</evidence>
<evidence type="ECO:0000256" key="4">
    <source>
        <dbReference type="ARBA" id="ARBA00023136"/>
    </source>
</evidence>
<reference evidence="7" key="1">
    <citation type="submission" date="2023-06" db="EMBL/GenBank/DDBJ databases">
        <title>Genomic analysis of the entomopathogenic nematode Steinernema hermaphroditum.</title>
        <authorList>
            <person name="Schwarz E.M."/>
            <person name="Heppert J.K."/>
            <person name="Baniya A."/>
            <person name="Schwartz H.T."/>
            <person name="Tan C.-H."/>
            <person name="Antoshechkin I."/>
            <person name="Sternberg P.W."/>
            <person name="Goodrich-Blair H."/>
            <person name="Dillman A.R."/>
        </authorList>
    </citation>
    <scope>NUCLEOTIDE SEQUENCE</scope>
    <source>
        <strain evidence="7">PS9179</strain>
        <tissue evidence="7">Whole animal</tissue>
    </source>
</reference>
<feature type="transmembrane region" description="Helical" evidence="5">
    <location>
        <begin position="180"/>
        <end position="203"/>
    </location>
</feature>
<gene>
    <name evidence="7" type="ORF">QR680_016600</name>
</gene>
<dbReference type="GO" id="GO:0016020">
    <property type="term" value="C:membrane"/>
    <property type="evidence" value="ECO:0007669"/>
    <property type="project" value="UniProtKB-SubCell"/>
</dbReference>
<proteinExistence type="predicted"/>
<accession>A0AA39HE62</accession>